<evidence type="ECO:0000256" key="7">
    <source>
        <dbReference type="ARBA" id="ARBA00023288"/>
    </source>
</evidence>
<dbReference type="EMBL" id="KB469296">
    <property type="protein sequence ID" value="EPQ60925.1"/>
    <property type="molecule type" value="Genomic_DNA"/>
</dbReference>
<evidence type="ECO:0000256" key="3">
    <source>
        <dbReference type="ARBA" id="ARBA00022622"/>
    </source>
</evidence>
<dbReference type="CDD" id="cd21176">
    <property type="entry name" value="LPMO_auxiliary-like"/>
    <property type="match status" value="1"/>
</dbReference>
<dbReference type="InterPro" id="IPR046936">
    <property type="entry name" value="BIM1-like"/>
</dbReference>
<dbReference type="OMA" id="CLPHVEI"/>
<reference evidence="11 12" key="1">
    <citation type="journal article" date="2012" name="Science">
        <title>The Paleozoic origin of enzymatic lignin decomposition reconstructed from 31 fungal genomes.</title>
        <authorList>
            <person name="Floudas D."/>
            <person name="Binder M."/>
            <person name="Riley R."/>
            <person name="Barry K."/>
            <person name="Blanchette R.A."/>
            <person name="Henrissat B."/>
            <person name="Martinez A.T."/>
            <person name="Otillar R."/>
            <person name="Spatafora J.W."/>
            <person name="Yadav J.S."/>
            <person name="Aerts A."/>
            <person name="Benoit I."/>
            <person name="Boyd A."/>
            <person name="Carlson A."/>
            <person name="Copeland A."/>
            <person name="Coutinho P.M."/>
            <person name="de Vries R.P."/>
            <person name="Ferreira P."/>
            <person name="Findley K."/>
            <person name="Foster B."/>
            <person name="Gaskell J."/>
            <person name="Glotzer D."/>
            <person name="Gorecki P."/>
            <person name="Heitman J."/>
            <person name="Hesse C."/>
            <person name="Hori C."/>
            <person name="Igarashi K."/>
            <person name="Jurgens J.A."/>
            <person name="Kallen N."/>
            <person name="Kersten P."/>
            <person name="Kohler A."/>
            <person name="Kuees U."/>
            <person name="Kumar T.K.A."/>
            <person name="Kuo A."/>
            <person name="LaButti K."/>
            <person name="Larrondo L.F."/>
            <person name="Lindquist E."/>
            <person name="Ling A."/>
            <person name="Lombard V."/>
            <person name="Lucas S."/>
            <person name="Lundell T."/>
            <person name="Martin R."/>
            <person name="McLaughlin D.J."/>
            <person name="Morgenstern I."/>
            <person name="Morin E."/>
            <person name="Murat C."/>
            <person name="Nagy L.G."/>
            <person name="Nolan M."/>
            <person name="Ohm R.A."/>
            <person name="Patyshakuliyeva A."/>
            <person name="Rokas A."/>
            <person name="Ruiz-Duenas F.J."/>
            <person name="Sabat G."/>
            <person name="Salamov A."/>
            <person name="Samejima M."/>
            <person name="Schmutz J."/>
            <person name="Slot J.C."/>
            <person name="St John F."/>
            <person name="Stenlid J."/>
            <person name="Sun H."/>
            <person name="Sun S."/>
            <person name="Syed K."/>
            <person name="Tsang A."/>
            <person name="Wiebenga A."/>
            <person name="Young D."/>
            <person name="Pisabarro A."/>
            <person name="Eastwood D.C."/>
            <person name="Martin F."/>
            <person name="Cullen D."/>
            <person name="Grigoriev I.V."/>
            <person name="Hibbett D.S."/>
        </authorList>
    </citation>
    <scope>NUCLEOTIDE SEQUENCE [LARGE SCALE GENOMIC DNA]</scope>
    <source>
        <strain evidence="11 12">ATCC 11539</strain>
    </source>
</reference>
<gene>
    <name evidence="11" type="ORF">GLOTRDRAFT_68971</name>
</gene>
<dbReference type="PANTHER" id="PTHR34992:SF1">
    <property type="entry name" value="COPPER ACQUISITION FACTOR BIM1-LIKE DOMAIN-CONTAINING PROTEIN"/>
    <property type="match status" value="1"/>
</dbReference>
<feature type="region of interest" description="Disordered" evidence="8">
    <location>
        <begin position="163"/>
        <end position="196"/>
    </location>
</feature>
<dbReference type="GO" id="GO:0005886">
    <property type="term" value="C:plasma membrane"/>
    <property type="evidence" value="ECO:0007669"/>
    <property type="project" value="UniProtKB-SubCell"/>
</dbReference>
<dbReference type="eggNOG" id="ENOG502S92W">
    <property type="taxonomic scope" value="Eukaryota"/>
</dbReference>
<evidence type="ECO:0000256" key="2">
    <source>
        <dbReference type="ARBA" id="ARBA00022475"/>
    </source>
</evidence>
<dbReference type="SMR" id="S7S0N4"/>
<name>S7S0N4_GLOTA</name>
<dbReference type="InterPro" id="IPR046530">
    <property type="entry name" value="BIM1-like_dom"/>
</dbReference>
<dbReference type="GO" id="GO:0098552">
    <property type="term" value="C:side of membrane"/>
    <property type="evidence" value="ECO:0007669"/>
    <property type="project" value="UniProtKB-KW"/>
</dbReference>
<evidence type="ECO:0000313" key="11">
    <source>
        <dbReference type="EMBL" id="EPQ60925.1"/>
    </source>
</evidence>
<dbReference type="OrthoDB" id="2146436at2759"/>
<dbReference type="Pfam" id="PF20238">
    <property type="entry name" value="BIM1-like_dom"/>
    <property type="match status" value="1"/>
</dbReference>
<keyword evidence="12" id="KW-1185">Reference proteome</keyword>
<dbReference type="AlphaFoldDB" id="S7S0N4"/>
<evidence type="ECO:0000256" key="1">
    <source>
        <dbReference type="ARBA" id="ARBA00004609"/>
    </source>
</evidence>
<dbReference type="RefSeq" id="XP_007861221.1">
    <property type="nucleotide sequence ID" value="XM_007863030.1"/>
</dbReference>
<proteinExistence type="predicted"/>
<keyword evidence="6" id="KW-0325">Glycoprotein</keyword>
<keyword evidence="4 9" id="KW-0732">Signal</keyword>
<dbReference type="Proteomes" id="UP000030669">
    <property type="component" value="Unassembled WGS sequence"/>
</dbReference>
<keyword evidence="7" id="KW-0449">Lipoprotein</keyword>
<evidence type="ECO:0000256" key="9">
    <source>
        <dbReference type="SAM" id="SignalP"/>
    </source>
</evidence>
<dbReference type="HOGENOM" id="CLU_070647_3_0_1"/>
<sequence length="219" mass="22835">MRFSTAVIFSGLVAAVSAHFQLQYPAPRGPFVEDQEPNFCDGYINAVDNRTMFPLSNGVIELRSEHPSWTIGVIISTAQNPTSQDNFTDPKNSSAFQQVMQYNKQSGSGYFCLPVDIQASGISGVKDGSNVTIEIIFDGGDGQLYQCADLTLSSNASVPSTATSNCTNATNVPIGTSTNSPTSSSTAPASSNSSGASPHIVPMGLSGLLALFGLVLAGL</sequence>
<dbReference type="KEGG" id="gtr:GLOTRDRAFT_68971"/>
<feature type="chain" id="PRO_5004544224" description="Copper acquisition factor BIM1-like domain-containing protein" evidence="9">
    <location>
        <begin position="19"/>
        <end position="219"/>
    </location>
</feature>
<keyword evidence="3" id="KW-0336">GPI-anchor</keyword>
<dbReference type="GeneID" id="19307938"/>
<dbReference type="PANTHER" id="PTHR34992">
    <property type="entry name" value="HYPHAL ANASTAMOSIS-7 PROTEIN"/>
    <property type="match status" value="1"/>
</dbReference>
<evidence type="ECO:0000256" key="4">
    <source>
        <dbReference type="ARBA" id="ARBA00022729"/>
    </source>
</evidence>
<feature type="signal peptide" evidence="9">
    <location>
        <begin position="1"/>
        <end position="18"/>
    </location>
</feature>
<feature type="domain" description="Copper acquisition factor BIM1-like" evidence="10">
    <location>
        <begin position="17"/>
        <end position="170"/>
    </location>
</feature>
<evidence type="ECO:0000256" key="8">
    <source>
        <dbReference type="SAM" id="MobiDB-lite"/>
    </source>
</evidence>
<evidence type="ECO:0000259" key="10">
    <source>
        <dbReference type="Pfam" id="PF20238"/>
    </source>
</evidence>
<keyword evidence="5" id="KW-0472">Membrane</keyword>
<organism evidence="11 12">
    <name type="scientific">Gloeophyllum trabeum (strain ATCC 11539 / FP-39264 / Madison 617)</name>
    <name type="common">Brown rot fungus</name>
    <dbReference type="NCBI Taxonomy" id="670483"/>
    <lineage>
        <taxon>Eukaryota</taxon>
        <taxon>Fungi</taxon>
        <taxon>Dikarya</taxon>
        <taxon>Basidiomycota</taxon>
        <taxon>Agaricomycotina</taxon>
        <taxon>Agaricomycetes</taxon>
        <taxon>Gloeophyllales</taxon>
        <taxon>Gloeophyllaceae</taxon>
        <taxon>Gloeophyllum</taxon>
    </lineage>
</organism>
<comment type="subcellular location">
    <subcellularLocation>
        <location evidence="1">Cell membrane</location>
        <topology evidence="1">Lipid-anchor</topology>
        <topology evidence="1">GPI-anchor</topology>
    </subcellularLocation>
</comment>
<evidence type="ECO:0000256" key="6">
    <source>
        <dbReference type="ARBA" id="ARBA00023180"/>
    </source>
</evidence>
<evidence type="ECO:0000256" key="5">
    <source>
        <dbReference type="ARBA" id="ARBA00023136"/>
    </source>
</evidence>
<keyword evidence="2" id="KW-1003">Cell membrane</keyword>
<evidence type="ECO:0000313" key="12">
    <source>
        <dbReference type="Proteomes" id="UP000030669"/>
    </source>
</evidence>
<accession>S7S0N4</accession>
<protein>
    <recommendedName>
        <fullName evidence="10">Copper acquisition factor BIM1-like domain-containing protein</fullName>
    </recommendedName>
</protein>